<dbReference type="GO" id="GO:0048280">
    <property type="term" value="P:vesicle fusion with Golgi apparatus"/>
    <property type="evidence" value="ECO:0007669"/>
    <property type="project" value="InterPro"/>
</dbReference>
<evidence type="ECO:0000313" key="7">
    <source>
        <dbReference type="EMBL" id="KAJ8449520.1"/>
    </source>
</evidence>
<dbReference type="OrthoDB" id="198977at2759"/>
<dbReference type="InterPro" id="IPR016024">
    <property type="entry name" value="ARM-type_fold"/>
</dbReference>
<dbReference type="PANTHER" id="PTHR10013:SF0">
    <property type="entry name" value="GENERAL VESICULAR TRANSPORT FACTOR P115"/>
    <property type="match status" value="1"/>
</dbReference>
<feature type="coiled-coil region" evidence="4">
    <location>
        <begin position="674"/>
        <end position="801"/>
    </location>
</feature>
<dbReference type="GO" id="GO:0048211">
    <property type="term" value="P:Golgi vesicle docking"/>
    <property type="evidence" value="ECO:0007669"/>
    <property type="project" value="TreeGrafter"/>
</dbReference>
<name>A0A9Q1QRD7_9CARY</name>
<dbReference type="Proteomes" id="UP001153076">
    <property type="component" value="Unassembled WGS sequence"/>
</dbReference>
<comment type="subcellular location">
    <subcellularLocation>
        <location evidence="1">Golgi apparatus</location>
    </subcellularLocation>
</comment>
<evidence type="ECO:0000256" key="4">
    <source>
        <dbReference type="SAM" id="Coils"/>
    </source>
</evidence>
<gene>
    <name evidence="7" type="ORF">Cgig2_005542</name>
</gene>
<evidence type="ECO:0000256" key="1">
    <source>
        <dbReference type="ARBA" id="ARBA00004555"/>
    </source>
</evidence>
<evidence type="ECO:0008006" key="9">
    <source>
        <dbReference type="Google" id="ProtNLM"/>
    </source>
</evidence>
<dbReference type="AlphaFoldDB" id="A0A9Q1QRD7"/>
<dbReference type="GO" id="GO:0006888">
    <property type="term" value="P:endoplasmic reticulum to Golgi vesicle-mediated transport"/>
    <property type="evidence" value="ECO:0007669"/>
    <property type="project" value="TreeGrafter"/>
</dbReference>
<dbReference type="InterPro" id="IPR011989">
    <property type="entry name" value="ARM-like"/>
</dbReference>
<dbReference type="PANTHER" id="PTHR10013">
    <property type="entry name" value="GENERAL VESICULAR TRANSPORT FACTOR P115"/>
    <property type="match status" value="1"/>
</dbReference>
<evidence type="ECO:0000259" key="5">
    <source>
        <dbReference type="Pfam" id="PF04869"/>
    </source>
</evidence>
<comment type="caution">
    <text evidence="7">The sequence shown here is derived from an EMBL/GenBank/DDBJ whole genome shotgun (WGS) entry which is preliminary data.</text>
</comment>
<dbReference type="InterPro" id="IPR006953">
    <property type="entry name" value="Vesicle_Uso1_P115_head"/>
</dbReference>
<organism evidence="7 8">
    <name type="scientific">Carnegiea gigantea</name>
    <dbReference type="NCBI Taxonomy" id="171969"/>
    <lineage>
        <taxon>Eukaryota</taxon>
        <taxon>Viridiplantae</taxon>
        <taxon>Streptophyta</taxon>
        <taxon>Embryophyta</taxon>
        <taxon>Tracheophyta</taxon>
        <taxon>Spermatophyta</taxon>
        <taxon>Magnoliopsida</taxon>
        <taxon>eudicotyledons</taxon>
        <taxon>Gunneridae</taxon>
        <taxon>Pentapetalae</taxon>
        <taxon>Caryophyllales</taxon>
        <taxon>Cactineae</taxon>
        <taxon>Cactaceae</taxon>
        <taxon>Cactoideae</taxon>
        <taxon>Echinocereeae</taxon>
        <taxon>Carnegiea</taxon>
    </lineage>
</organism>
<dbReference type="GO" id="GO:0006886">
    <property type="term" value="P:intracellular protein transport"/>
    <property type="evidence" value="ECO:0007669"/>
    <property type="project" value="InterPro"/>
</dbReference>
<dbReference type="GO" id="GO:0000139">
    <property type="term" value="C:Golgi membrane"/>
    <property type="evidence" value="ECO:0007669"/>
    <property type="project" value="InterPro"/>
</dbReference>
<dbReference type="Pfam" id="PF04869">
    <property type="entry name" value="Uso1_p115_head"/>
    <property type="match status" value="1"/>
</dbReference>
<evidence type="ECO:0000256" key="3">
    <source>
        <dbReference type="ARBA" id="ARBA00023054"/>
    </source>
</evidence>
<proteinExistence type="predicted"/>
<dbReference type="InterPro" id="IPR024095">
    <property type="entry name" value="Vesicle_P115"/>
</dbReference>
<keyword evidence="2" id="KW-0333">Golgi apparatus</keyword>
<reference evidence="7" key="1">
    <citation type="submission" date="2022-04" db="EMBL/GenBank/DDBJ databases">
        <title>Carnegiea gigantea Genome sequencing and assembly v2.</title>
        <authorList>
            <person name="Copetti D."/>
            <person name="Sanderson M.J."/>
            <person name="Burquez A."/>
            <person name="Wojciechowski M.F."/>
        </authorList>
    </citation>
    <scope>NUCLEOTIDE SEQUENCE</scope>
    <source>
        <strain evidence="7">SGP5-SGP5p</strain>
        <tissue evidence="7">Aerial part</tissue>
    </source>
</reference>
<dbReference type="SUPFAM" id="SSF48371">
    <property type="entry name" value="ARM repeat"/>
    <property type="match status" value="1"/>
</dbReference>
<feature type="domain" description="Vesicle tethering protein Uso1/P115-like head" evidence="5">
    <location>
        <begin position="287"/>
        <end position="593"/>
    </location>
</feature>
<dbReference type="GO" id="GO:0012507">
    <property type="term" value="C:ER to Golgi transport vesicle membrane"/>
    <property type="evidence" value="ECO:0007669"/>
    <property type="project" value="TreeGrafter"/>
</dbReference>
<sequence length="817" mass="90535">MDFVSGYKGVVGLVFGNENSTSSEDSYVERLLDRIHNGTKAEDRRSAMVELQSVVAENHPAQLAFGAIGFPVIISVLKEERDDVEMVRSALETLLGSLTPLNHAKPAKIEVEPSKMNADLLSREMDNISLLLGLLEEDDFYVRYYTLQVLTALLANSLSRLQEAILAIPRGITRLMDMIMDREEIQKIVVFEGAFEKIFSIIKEEGALDGGVVVQDCLELLKNILRNTSNQKRVLDLLLMLGVESQWLPVAVRCAALHCIGDLIAQHPKNLSELANKVLGDEVREEPALNSILRIILRTSSLQEFIAADYVLKNFCEKNPDGQKMLASTLTLPPHSMTHAPLEEDMSMPFGSMLLHGLTVSENDGDLEICARAASILSYLLKDNIQCKEKALKIELEPPMHSMGTREPLMHRITKYLAVASAMNNKDGKSNGKTNVYVQQLILKLLIIWLVDCPSAVQCFLDARSHLPYLLELLSNQSATVCTRGLGAVLLGECVLYNKCIESGKDAFTIVDAISQKAGLSSFFSKFVEMQKSFLFCPESFTEQHKSLIRFTDVEDAAQDHANGKINDDHPILASLFDAGFVTLVGSLEAHIRDRFVEVYSNPKAKVAVVPADLERRSGESDGDYINRLQSFVEKQCSEVQDLLARNAILAEDLAKTGAKPEQRTSGATERVQVDSLRRELQEASRRLEILKSEKAKLESEAAMYQNLAAKVESDLKSLSDAYNSLERANLQLEKEAKALRSGGGPDIEAIKAEVREEAQKESEAELNDLLVCLGQEQSKVERLTARLVELGEDVDKLLEGIGDDTGLPEDDDEEED</sequence>
<accession>A0A9Q1QRD7</accession>
<feature type="domain" description="Uso1/p115-like vesicle tethering protein C-terminal" evidence="6">
    <location>
        <begin position="694"/>
        <end position="815"/>
    </location>
</feature>
<evidence type="ECO:0000313" key="8">
    <source>
        <dbReference type="Proteomes" id="UP001153076"/>
    </source>
</evidence>
<dbReference type="Pfam" id="PF04871">
    <property type="entry name" value="Uso1_p115_C"/>
    <property type="match status" value="1"/>
</dbReference>
<dbReference type="GO" id="GO:0005783">
    <property type="term" value="C:endoplasmic reticulum"/>
    <property type="evidence" value="ECO:0007669"/>
    <property type="project" value="TreeGrafter"/>
</dbReference>
<evidence type="ECO:0000259" key="6">
    <source>
        <dbReference type="Pfam" id="PF04871"/>
    </source>
</evidence>
<dbReference type="EMBL" id="JAKOGI010000020">
    <property type="protein sequence ID" value="KAJ8449520.1"/>
    <property type="molecule type" value="Genomic_DNA"/>
</dbReference>
<dbReference type="InterPro" id="IPR006955">
    <property type="entry name" value="Uso1_p115_C"/>
</dbReference>
<dbReference type="Gene3D" id="1.25.10.10">
    <property type="entry name" value="Leucine-rich Repeat Variant"/>
    <property type="match status" value="2"/>
</dbReference>
<keyword evidence="8" id="KW-1185">Reference proteome</keyword>
<keyword evidence="3 4" id="KW-0175">Coiled coil</keyword>
<protein>
    <recommendedName>
        <fullName evidence="9">Golgin candidate 6</fullName>
    </recommendedName>
</protein>
<evidence type="ECO:0000256" key="2">
    <source>
        <dbReference type="ARBA" id="ARBA00023034"/>
    </source>
</evidence>
<dbReference type="GO" id="GO:0005795">
    <property type="term" value="C:Golgi stack"/>
    <property type="evidence" value="ECO:0007669"/>
    <property type="project" value="TreeGrafter"/>
</dbReference>